<evidence type="ECO:0000313" key="1">
    <source>
        <dbReference type="EMBL" id="MFC4477652.1"/>
    </source>
</evidence>
<comment type="caution">
    <text evidence="1">The sequence shown here is derived from an EMBL/GenBank/DDBJ whole genome shotgun (WGS) entry which is preliminary data.</text>
</comment>
<protein>
    <submittedName>
        <fullName evidence="1">Uncharacterized protein</fullName>
    </submittedName>
</protein>
<accession>A0ABV8ZFR1</accession>
<reference evidence="2" key="1">
    <citation type="journal article" date="2019" name="Int. J. Syst. Evol. Microbiol.">
        <title>The Global Catalogue of Microorganisms (GCM) 10K type strain sequencing project: providing services to taxonomists for standard genome sequencing and annotation.</title>
        <authorList>
            <consortium name="The Broad Institute Genomics Platform"/>
            <consortium name="The Broad Institute Genome Sequencing Center for Infectious Disease"/>
            <person name="Wu L."/>
            <person name="Ma J."/>
        </authorList>
    </citation>
    <scope>NUCLEOTIDE SEQUENCE [LARGE SCALE GENOMIC DNA]</scope>
    <source>
        <strain evidence="2">NBRC 103627</strain>
    </source>
</reference>
<organism evidence="1 2">
    <name type="scientific">Flavobacterium chungangensis</name>
    <dbReference type="NCBI Taxonomy" id="2708132"/>
    <lineage>
        <taxon>Bacteria</taxon>
        <taxon>Pseudomonadati</taxon>
        <taxon>Bacteroidota</taxon>
        <taxon>Flavobacteriia</taxon>
        <taxon>Flavobacteriales</taxon>
        <taxon>Flavobacteriaceae</taxon>
        <taxon>Flavobacterium</taxon>
    </lineage>
</organism>
<dbReference type="EMBL" id="JBHSFY010000006">
    <property type="protein sequence ID" value="MFC4477652.1"/>
    <property type="molecule type" value="Genomic_DNA"/>
</dbReference>
<name>A0ABV8ZFR1_9FLAO</name>
<dbReference type="Proteomes" id="UP001596003">
    <property type="component" value="Unassembled WGS sequence"/>
</dbReference>
<dbReference type="RefSeq" id="WP_379797789.1">
    <property type="nucleotide sequence ID" value="NZ_JBHSFY010000006.1"/>
</dbReference>
<sequence>MISKTASNAGQDKGNFHCGILNATINGKVYNFYGYNEIFLGKDF</sequence>
<keyword evidence="2" id="KW-1185">Reference proteome</keyword>
<proteinExistence type="predicted"/>
<gene>
    <name evidence="1" type="ORF">ACFO3N_11310</name>
</gene>
<evidence type="ECO:0000313" key="2">
    <source>
        <dbReference type="Proteomes" id="UP001596003"/>
    </source>
</evidence>